<dbReference type="Proteomes" id="UP000327085">
    <property type="component" value="Chromosome 1"/>
</dbReference>
<dbReference type="EMBL" id="CABIKO010000377">
    <property type="protein sequence ID" value="VVA35229.1"/>
    <property type="molecule type" value="Genomic_DNA"/>
</dbReference>
<name>A0A5E4G612_PRUDU</name>
<protein>
    <submittedName>
        <fullName evidence="1">PREDICTED: JINGUBANG</fullName>
    </submittedName>
</protein>
<dbReference type="InterPro" id="IPR036322">
    <property type="entry name" value="WD40_repeat_dom_sf"/>
</dbReference>
<dbReference type="PANTHER" id="PTHR31354">
    <property type="entry name" value="OS01G0793500 PROTEIN"/>
    <property type="match status" value="1"/>
</dbReference>
<reference evidence="2" key="1">
    <citation type="journal article" date="2020" name="Plant J.">
        <title>Transposons played a major role in the diversification between the closely related almond and peach genomes: results from the almond genome sequence.</title>
        <authorList>
            <person name="Alioto T."/>
            <person name="Alexiou K.G."/>
            <person name="Bardil A."/>
            <person name="Barteri F."/>
            <person name="Castanera R."/>
            <person name="Cruz F."/>
            <person name="Dhingra A."/>
            <person name="Duval H."/>
            <person name="Fernandez I Marti A."/>
            <person name="Frias L."/>
            <person name="Galan B."/>
            <person name="Garcia J.L."/>
            <person name="Howad W."/>
            <person name="Gomez-Garrido J."/>
            <person name="Gut M."/>
            <person name="Julca I."/>
            <person name="Morata J."/>
            <person name="Puigdomenech P."/>
            <person name="Ribeca P."/>
            <person name="Rubio Cabetas M.J."/>
            <person name="Vlasova A."/>
            <person name="Wirthensohn M."/>
            <person name="Garcia-Mas J."/>
            <person name="Gabaldon T."/>
            <person name="Casacuberta J.M."/>
            <person name="Arus P."/>
        </authorList>
    </citation>
    <scope>NUCLEOTIDE SEQUENCE [LARGE SCALE GENOMIC DNA]</scope>
    <source>
        <strain evidence="2">cv. Texas</strain>
    </source>
</reference>
<organism evidence="1 2">
    <name type="scientific">Prunus dulcis</name>
    <name type="common">Almond</name>
    <name type="synonym">Amygdalus dulcis</name>
    <dbReference type="NCBI Taxonomy" id="3755"/>
    <lineage>
        <taxon>Eukaryota</taxon>
        <taxon>Viridiplantae</taxon>
        <taxon>Streptophyta</taxon>
        <taxon>Embryophyta</taxon>
        <taxon>Tracheophyta</taxon>
        <taxon>Spermatophyta</taxon>
        <taxon>Magnoliopsida</taxon>
        <taxon>eudicotyledons</taxon>
        <taxon>Gunneridae</taxon>
        <taxon>Pentapetalae</taxon>
        <taxon>rosids</taxon>
        <taxon>fabids</taxon>
        <taxon>Rosales</taxon>
        <taxon>Rosaceae</taxon>
        <taxon>Amygdaloideae</taxon>
        <taxon>Amygdaleae</taxon>
        <taxon>Prunus</taxon>
    </lineage>
</organism>
<dbReference type="InParanoid" id="A0A5E4G612"/>
<accession>A0A5E4G612</accession>
<dbReference type="Gramene" id="VVA35229">
    <property type="protein sequence ID" value="VVA35229"/>
    <property type="gene ID" value="Prudul26B014118"/>
</dbReference>
<sequence>MEYAQSMSGKPYGYHNMMFSWIDTMADNYPPRLDTHLVVSMRTSMQPAYAANMWNEALNKRLEIVHWPDNEEEPGRLEQHMKHMDILNEYLEATPLTIYYATQVAGSGSWTSGIMDKFYIHYLEASTSSSSSLSSQPNLPSVPSLTPSFSNQLELVLQFPTTHHLCIATLKTQPSSYVCTLALSGNFLYSGSSNGQIIAWSRSHSSSPNKVVAPTNSTVKSSGRWGATIQCSPRPQNPSLENRHQCHHKTTPSHKKHFKCIATLPALQDRFPRFFSPKDNVPIRRHKNCASVSALAKSNDTRSWKKYLS</sequence>
<evidence type="ECO:0000313" key="1">
    <source>
        <dbReference type="EMBL" id="VVA35229.1"/>
    </source>
</evidence>
<dbReference type="AlphaFoldDB" id="A0A5E4G612"/>
<dbReference type="SUPFAM" id="SSF50978">
    <property type="entry name" value="WD40 repeat-like"/>
    <property type="match status" value="1"/>
</dbReference>
<evidence type="ECO:0000313" key="2">
    <source>
        <dbReference type="Proteomes" id="UP000327085"/>
    </source>
</evidence>
<dbReference type="PANTHER" id="PTHR31354:SF7">
    <property type="entry name" value="OS09G0392000 PROTEIN"/>
    <property type="match status" value="1"/>
</dbReference>
<gene>
    <name evidence="1" type="ORF">ALMOND_2B014118</name>
</gene>
<proteinExistence type="predicted"/>